<evidence type="ECO:0000259" key="2">
    <source>
        <dbReference type="Pfam" id="PF07883"/>
    </source>
</evidence>
<dbReference type="eggNOG" id="COG0662">
    <property type="taxonomic scope" value="Bacteria"/>
</dbReference>
<dbReference type="Gene3D" id="2.60.120.10">
    <property type="entry name" value="Jelly Rolls"/>
    <property type="match status" value="1"/>
</dbReference>
<reference evidence="3 4" key="1">
    <citation type="journal article" date="2012" name="J. Bacteriol.">
        <title>Genome sequences for six rhodanobacter strains, isolated from soils and the terrestrial subsurface, with variable denitrification capabilities.</title>
        <authorList>
            <person name="Kostka J.E."/>
            <person name="Green S.J."/>
            <person name="Rishishwar L."/>
            <person name="Prakash O."/>
            <person name="Katz L.S."/>
            <person name="Marino-Ramirez L."/>
            <person name="Jordan I.K."/>
            <person name="Munk C."/>
            <person name="Ivanova N."/>
            <person name="Mikhailova N."/>
            <person name="Watson D.B."/>
            <person name="Brown S.D."/>
            <person name="Palumbo A.V."/>
            <person name="Brooks S.C."/>
        </authorList>
    </citation>
    <scope>NUCLEOTIDE SEQUENCE [LARGE SCALE GENOMIC DNA]</scope>
    <source>
        <strain evidence="4">Jip2T</strain>
    </source>
</reference>
<dbReference type="GO" id="GO:0046872">
    <property type="term" value="F:metal ion binding"/>
    <property type="evidence" value="ECO:0007669"/>
    <property type="project" value="UniProtKB-KW"/>
</dbReference>
<keyword evidence="1" id="KW-0479">Metal-binding</keyword>
<dbReference type="EMBL" id="AJXU01000035">
    <property type="protein sequence ID" value="EIL89507.1"/>
    <property type="molecule type" value="Genomic_DNA"/>
</dbReference>
<dbReference type="PATRIC" id="fig|1163408.3.peg.1892"/>
<dbReference type="InterPro" id="IPR013096">
    <property type="entry name" value="Cupin_2"/>
</dbReference>
<dbReference type="SUPFAM" id="SSF51182">
    <property type="entry name" value="RmlC-like cupins"/>
    <property type="match status" value="1"/>
</dbReference>
<dbReference type="PANTHER" id="PTHR35848:SF9">
    <property type="entry name" value="SLL1358 PROTEIN"/>
    <property type="match status" value="1"/>
</dbReference>
<accession>I4VQL6</accession>
<gene>
    <name evidence="3" type="ORF">UU9_09212</name>
</gene>
<dbReference type="STRING" id="1163408.UU9_09212"/>
<protein>
    <recommendedName>
        <fullName evidence="2">Cupin type-2 domain-containing protein</fullName>
    </recommendedName>
</protein>
<evidence type="ECO:0000313" key="4">
    <source>
        <dbReference type="Proteomes" id="UP000004210"/>
    </source>
</evidence>
<feature type="domain" description="Cupin type-2" evidence="2">
    <location>
        <begin position="71"/>
        <end position="138"/>
    </location>
</feature>
<dbReference type="Proteomes" id="UP000004210">
    <property type="component" value="Unassembled WGS sequence"/>
</dbReference>
<dbReference type="Pfam" id="PF07883">
    <property type="entry name" value="Cupin_2"/>
    <property type="match status" value="1"/>
</dbReference>
<evidence type="ECO:0000313" key="3">
    <source>
        <dbReference type="EMBL" id="EIL89507.1"/>
    </source>
</evidence>
<keyword evidence="4" id="KW-1185">Reference proteome</keyword>
<dbReference type="InterPro" id="IPR014710">
    <property type="entry name" value="RmlC-like_jellyroll"/>
</dbReference>
<dbReference type="AlphaFoldDB" id="I4VQL6"/>
<dbReference type="PANTHER" id="PTHR35848">
    <property type="entry name" value="OXALATE-BINDING PROTEIN"/>
    <property type="match status" value="1"/>
</dbReference>
<organism evidence="3 4">
    <name type="scientific">Rhodanobacter fulvus Jip2</name>
    <dbReference type="NCBI Taxonomy" id="1163408"/>
    <lineage>
        <taxon>Bacteria</taxon>
        <taxon>Pseudomonadati</taxon>
        <taxon>Pseudomonadota</taxon>
        <taxon>Gammaproteobacteria</taxon>
        <taxon>Lysobacterales</taxon>
        <taxon>Rhodanobacteraceae</taxon>
        <taxon>Rhodanobacter</taxon>
    </lineage>
</organism>
<dbReference type="InterPro" id="IPR051610">
    <property type="entry name" value="GPI/OXD"/>
</dbReference>
<proteinExistence type="predicted"/>
<evidence type="ECO:0000256" key="1">
    <source>
        <dbReference type="ARBA" id="ARBA00022723"/>
    </source>
</evidence>
<comment type="caution">
    <text evidence="3">The sequence shown here is derived from an EMBL/GenBank/DDBJ whole genome shotgun (WGS) entry which is preliminary data.</text>
</comment>
<sequence>MLARRLRLVTAWLLHADGLFKARFRRRSTPLLDRIMDHRISGTDTAEHYTWGGVCDGWHLLKDATLSVIQERVPPGAGEAAHFHSRARQFFYVLSGTATMEFEHEAVTFAAGRGLHVPPGTPHRFVNRSDADVVFLVISSPTTAGDRTNLPGTTPPHTEEK</sequence>
<dbReference type="InterPro" id="IPR011051">
    <property type="entry name" value="RmlC_Cupin_sf"/>
</dbReference>
<name>I4VQL6_9GAMM</name>